<accession>A0A2K1KBH3</accession>
<proteinExistence type="predicted"/>
<reference evidence="1 3" key="2">
    <citation type="journal article" date="2018" name="Plant J.">
        <title>The Physcomitrella patens chromosome-scale assembly reveals moss genome structure and evolution.</title>
        <authorList>
            <person name="Lang D."/>
            <person name="Ullrich K.K."/>
            <person name="Murat F."/>
            <person name="Fuchs J."/>
            <person name="Jenkins J."/>
            <person name="Haas F.B."/>
            <person name="Piednoel M."/>
            <person name="Gundlach H."/>
            <person name="Van Bel M."/>
            <person name="Meyberg R."/>
            <person name="Vives C."/>
            <person name="Morata J."/>
            <person name="Symeonidi A."/>
            <person name="Hiss M."/>
            <person name="Muchero W."/>
            <person name="Kamisugi Y."/>
            <person name="Saleh O."/>
            <person name="Blanc G."/>
            <person name="Decker E.L."/>
            <person name="van Gessel N."/>
            <person name="Grimwood J."/>
            <person name="Hayes R.D."/>
            <person name="Graham S.W."/>
            <person name="Gunter L.E."/>
            <person name="McDaniel S.F."/>
            <person name="Hoernstein S.N.W."/>
            <person name="Larsson A."/>
            <person name="Li F.W."/>
            <person name="Perroud P.F."/>
            <person name="Phillips J."/>
            <person name="Ranjan P."/>
            <person name="Rokshar D.S."/>
            <person name="Rothfels C.J."/>
            <person name="Schneider L."/>
            <person name="Shu S."/>
            <person name="Stevenson D.W."/>
            <person name="Thummler F."/>
            <person name="Tillich M."/>
            <person name="Villarreal Aguilar J.C."/>
            <person name="Widiez T."/>
            <person name="Wong G.K."/>
            <person name="Wymore A."/>
            <person name="Zhang Y."/>
            <person name="Zimmer A.D."/>
            <person name="Quatrano R.S."/>
            <person name="Mayer K.F.X."/>
            <person name="Goodstein D."/>
            <person name="Casacuberta J.M."/>
            <person name="Vandepoele K."/>
            <person name="Reski R."/>
            <person name="Cuming A.C."/>
            <person name="Tuskan G.A."/>
            <person name="Maumus F."/>
            <person name="Salse J."/>
            <person name="Schmutz J."/>
            <person name="Rensing S.A."/>
        </authorList>
    </citation>
    <scope>NUCLEOTIDE SEQUENCE [LARGE SCALE GENOMIC DNA]</scope>
    <source>
        <strain evidence="2 3">cv. Gransden 2004</strain>
    </source>
</reference>
<gene>
    <name evidence="1" type="ORF">PHYPA_010312</name>
</gene>
<dbReference type="EnsemblPlants" id="Pp3c7_12690V3.2">
    <property type="protein sequence ID" value="Pp3c7_12690V3.2"/>
    <property type="gene ID" value="Pp3c7_12690"/>
</dbReference>
<reference evidence="1 3" key="1">
    <citation type="journal article" date="2008" name="Science">
        <title>The Physcomitrella genome reveals evolutionary insights into the conquest of land by plants.</title>
        <authorList>
            <person name="Rensing S."/>
            <person name="Lang D."/>
            <person name="Zimmer A."/>
            <person name="Terry A."/>
            <person name="Salamov A."/>
            <person name="Shapiro H."/>
            <person name="Nishiyama T."/>
            <person name="Perroud P.-F."/>
            <person name="Lindquist E."/>
            <person name="Kamisugi Y."/>
            <person name="Tanahashi T."/>
            <person name="Sakakibara K."/>
            <person name="Fujita T."/>
            <person name="Oishi K."/>
            <person name="Shin-I T."/>
            <person name="Kuroki Y."/>
            <person name="Toyoda A."/>
            <person name="Suzuki Y."/>
            <person name="Hashimoto A."/>
            <person name="Yamaguchi K."/>
            <person name="Sugano A."/>
            <person name="Kohara Y."/>
            <person name="Fujiyama A."/>
            <person name="Anterola A."/>
            <person name="Aoki S."/>
            <person name="Ashton N."/>
            <person name="Barbazuk W.B."/>
            <person name="Barker E."/>
            <person name="Bennetzen J."/>
            <person name="Bezanilla M."/>
            <person name="Blankenship R."/>
            <person name="Cho S.H."/>
            <person name="Dutcher S."/>
            <person name="Estelle M."/>
            <person name="Fawcett J.A."/>
            <person name="Gundlach H."/>
            <person name="Hanada K."/>
            <person name="Heyl A."/>
            <person name="Hicks K.A."/>
            <person name="Hugh J."/>
            <person name="Lohr M."/>
            <person name="Mayer K."/>
            <person name="Melkozernov A."/>
            <person name="Murata T."/>
            <person name="Nelson D."/>
            <person name="Pils B."/>
            <person name="Prigge M."/>
            <person name="Reiss B."/>
            <person name="Renner T."/>
            <person name="Rombauts S."/>
            <person name="Rushton P."/>
            <person name="Sanderfoot A."/>
            <person name="Schween G."/>
            <person name="Shiu S.-H."/>
            <person name="Stueber K."/>
            <person name="Theodoulou F.L."/>
            <person name="Tu H."/>
            <person name="Van de Peer Y."/>
            <person name="Verrier P.J."/>
            <person name="Waters E."/>
            <person name="Wood A."/>
            <person name="Yang L."/>
            <person name="Cove D."/>
            <person name="Cuming A."/>
            <person name="Hasebe M."/>
            <person name="Lucas S."/>
            <person name="Mishler D.B."/>
            <person name="Reski R."/>
            <person name="Grigoriev I."/>
            <person name="Quatrano R.S."/>
            <person name="Boore J.L."/>
        </authorList>
    </citation>
    <scope>NUCLEOTIDE SEQUENCE [LARGE SCALE GENOMIC DNA]</scope>
    <source>
        <strain evidence="2 3">cv. Gransden 2004</strain>
    </source>
</reference>
<dbReference type="AlphaFoldDB" id="A0A2K1KBH3"/>
<evidence type="ECO:0000313" key="3">
    <source>
        <dbReference type="Proteomes" id="UP000006727"/>
    </source>
</evidence>
<dbReference type="STRING" id="3218.A0A2K1KBH3"/>
<dbReference type="OMA" id="NQMGCEE"/>
<dbReference type="PaxDb" id="3218-PP1S75_172V6.1"/>
<keyword evidence="3" id="KW-1185">Reference proteome</keyword>
<protein>
    <submittedName>
        <fullName evidence="1 2">Uncharacterized protein</fullName>
    </submittedName>
</protein>
<dbReference type="InParanoid" id="A0A2K1KBH3"/>
<dbReference type="Proteomes" id="UP000006727">
    <property type="component" value="Chromosome 7"/>
</dbReference>
<evidence type="ECO:0000313" key="1">
    <source>
        <dbReference type="EMBL" id="PNR51126.1"/>
    </source>
</evidence>
<dbReference type="Gramene" id="Pp3c7_12690V3.2">
    <property type="protein sequence ID" value="Pp3c7_12690V3.2"/>
    <property type="gene ID" value="Pp3c7_12690"/>
</dbReference>
<sequence length="64" mass="7254">MAGSDEHKAVLVQAEMQRMKRLPSGSSYVSNRIKVLDKMLQLLGKVRTNTEGEELELLFANMNF</sequence>
<organism evidence="1">
    <name type="scientific">Physcomitrium patens</name>
    <name type="common">Spreading-leaved earth moss</name>
    <name type="synonym">Physcomitrella patens</name>
    <dbReference type="NCBI Taxonomy" id="3218"/>
    <lineage>
        <taxon>Eukaryota</taxon>
        <taxon>Viridiplantae</taxon>
        <taxon>Streptophyta</taxon>
        <taxon>Embryophyta</taxon>
        <taxon>Bryophyta</taxon>
        <taxon>Bryophytina</taxon>
        <taxon>Bryopsida</taxon>
        <taxon>Funariidae</taxon>
        <taxon>Funariales</taxon>
        <taxon>Funariaceae</taxon>
        <taxon>Physcomitrium</taxon>
    </lineage>
</organism>
<name>A0A2K1KBH3_PHYPA</name>
<dbReference type="EMBL" id="ABEU02000007">
    <property type="protein sequence ID" value="PNR51126.1"/>
    <property type="molecule type" value="Genomic_DNA"/>
</dbReference>
<evidence type="ECO:0000313" key="2">
    <source>
        <dbReference type="EnsemblPlants" id="Pp3c7_12690V3.1"/>
    </source>
</evidence>
<dbReference type="Gramene" id="Pp3c7_12690V3.1">
    <property type="protein sequence ID" value="Pp3c7_12690V3.1"/>
    <property type="gene ID" value="Pp3c7_12690"/>
</dbReference>
<dbReference type="EnsemblPlants" id="Pp3c7_12690V3.1">
    <property type="protein sequence ID" value="Pp3c7_12690V3.1"/>
    <property type="gene ID" value="Pp3c7_12690"/>
</dbReference>
<reference evidence="2" key="3">
    <citation type="submission" date="2020-12" db="UniProtKB">
        <authorList>
            <consortium name="EnsemblPlants"/>
        </authorList>
    </citation>
    <scope>IDENTIFICATION</scope>
</reference>